<feature type="signal peptide" evidence="5">
    <location>
        <begin position="1"/>
        <end position="21"/>
    </location>
</feature>
<dbReference type="PRINTS" id="PR01021">
    <property type="entry name" value="OMPADOMAIN"/>
</dbReference>
<comment type="subcellular location">
    <subcellularLocation>
        <location evidence="1">Cell outer membrane</location>
    </subcellularLocation>
</comment>
<dbReference type="InterPro" id="IPR011659">
    <property type="entry name" value="WD40"/>
</dbReference>
<keyword evidence="2 4" id="KW-0472">Membrane</keyword>
<dbReference type="InterPro" id="IPR050330">
    <property type="entry name" value="Bact_OuterMem_StrucFunc"/>
</dbReference>
<dbReference type="HOGENOM" id="CLU_014978_2_0_10"/>
<sequence>MVVKWSYIVSFLVLSVATGYAQTVQWATQVTGYSTERVSRFGDQQFRASQALGKPNVLPQVVESPCAWSPLGPESPQDEWIKVSVDQVKPIRQVLVAESANPGAITQVIVYDEQGKERVIFSEEEANARLANTPVNPLLRIQVPEGVLTGRAIKVVMKPSRVKGINQIDAIGVSDSPQPVTVGIRLGTNAPKVQERENLGPGINSPSDEVAPVISPDGKTIYFTRTNHKGNVGRPDKQDVWFSTLNPDRTWSEAQNIGKPINTDNNNAINGISPDGRTLYLLNVYRPDGSLEFGISKSTLTKTGWTFPRECQITNYAIRDPTKNTFLELTVSPDGQTMLLALERKDAIGKRDLYVSFRQADVTWSEPKSLGSVLNTADEEAAPFLAIDNRTLYFTSQGHPGYGNGDIFVTRRLDDTWTNWSEPENLGLGINSPEWDGYFNVPASGDYAYLSSRANSLGEHDLFRLKLVPGLRPEPVAMITGQVLDLISKKPVATEVVSELLDSTSLTKVDYDPETGEYKLFLPIQKAYKLTARKDGYFPISELIDLSRDKRFRDIKRNLYVLPIQVGSKTVLRGILFAQSQSELLAGSETELDALTDLLRQHPTMDILVEGHTDNQGEWEPNMKLSEDRVKRVKQYLIDKGIDQARIQTKAWGPSKPIASNETEEKRKLNRRVEFTILKL</sequence>
<evidence type="ECO:0000256" key="5">
    <source>
        <dbReference type="SAM" id="SignalP"/>
    </source>
</evidence>
<dbReference type="InterPro" id="IPR006665">
    <property type="entry name" value="OmpA-like"/>
</dbReference>
<keyword evidence="7" id="KW-0449">Lipoprotein</keyword>
<keyword evidence="5" id="KW-0732">Signal</keyword>
<accession>I0KAN7</accession>
<evidence type="ECO:0000313" key="8">
    <source>
        <dbReference type="Proteomes" id="UP000011058"/>
    </source>
</evidence>
<dbReference type="OrthoDB" id="1490539at2"/>
<dbReference type="CDD" id="cd07185">
    <property type="entry name" value="OmpA_C-like"/>
    <property type="match status" value="1"/>
</dbReference>
<dbReference type="SUPFAM" id="SSF103088">
    <property type="entry name" value="OmpA-like"/>
    <property type="match status" value="1"/>
</dbReference>
<dbReference type="PROSITE" id="PS51123">
    <property type="entry name" value="OMPA_2"/>
    <property type="match status" value="1"/>
</dbReference>
<organism evidence="7 8">
    <name type="scientific">Fibrella aestuarina BUZ 2</name>
    <dbReference type="NCBI Taxonomy" id="1166018"/>
    <lineage>
        <taxon>Bacteria</taxon>
        <taxon>Pseudomonadati</taxon>
        <taxon>Bacteroidota</taxon>
        <taxon>Cytophagia</taxon>
        <taxon>Cytophagales</taxon>
        <taxon>Spirosomataceae</taxon>
        <taxon>Fibrella</taxon>
    </lineage>
</organism>
<evidence type="ECO:0000256" key="1">
    <source>
        <dbReference type="ARBA" id="ARBA00004442"/>
    </source>
</evidence>
<gene>
    <name evidence="7" type="primary">yiaD3</name>
    <name evidence="7" type="ORF">FAES_3181</name>
</gene>
<evidence type="ECO:0000259" key="6">
    <source>
        <dbReference type="PROSITE" id="PS51123"/>
    </source>
</evidence>
<name>I0KAN7_9BACT</name>
<dbReference type="InterPro" id="IPR006664">
    <property type="entry name" value="OMP_bac"/>
</dbReference>
<dbReference type="Gene3D" id="3.30.1330.60">
    <property type="entry name" value="OmpA-like domain"/>
    <property type="match status" value="1"/>
</dbReference>
<keyword evidence="8" id="KW-1185">Reference proteome</keyword>
<evidence type="ECO:0000256" key="2">
    <source>
        <dbReference type="ARBA" id="ARBA00023136"/>
    </source>
</evidence>
<dbReference type="AlphaFoldDB" id="I0KAN7"/>
<dbReference type="PANTHER" id="PTHR30329">
    <property type="entry name" value="STATOR ELEMENT OF FLAGELLAR MOTOR COMPLEX"/>
    <property type="match status" value="1"/>
</dbReference>
<reference evidence="7 8" key="1">
    <citation type="journal article" date="2012" name="J. Bacteriol.">
        <title>Genome Sequence of Fibrella aestuarina BUZ 2T, a Filamentous Marine Bacterium.</title>
        <authorList>
            <person name="Filippini M."/>
            <person name="Qi W."/>
            <person name="Blom J."/>
            <person name="Goesmann A."/>
            <person name="Smits T.H."/>
            <person name="Bagheri H.C."/>
        </authorList>
    </citation>
    <scope>NUCLEOTIDE SEQUENCE [LARGE SCALE GENOMIC DNA]</scope>
    <source>
        <strain evidence="8">BUZ 2T</strain>
    </source>
</reference>
<feature type="domain" description="OmpA-like" evidence="6">
    <location>
        <begin position="567"/>
        <end position="680"/>
    </location>
</feature>
<dbReference type="STRING" id="1166018.FAES_3181"/>
<dbReference type="EMBL" id="HE796683">
    <property type="protein sequence ID" value="CCH01190.1"/>
    <property type="molecule type" value="Genomic_DNA"/>
</dbReference>
<protein>
    <submittedName>
        <fullName evidence="7">Inner membrane lipoprotein yiaD</fullName>
    </submittedName>
</protein>
<dbReference type="RefSeq" id="WP_015332289.1">
    <property type="nucleotide sequence ID" value="NC_020054.1"/>
</dbReference>
<dbReference type="Proteomes" id="UP000011058">
    <property type="component" value="Chromosome"/>
</dbReference>
<dbReference type="KEGG" id="fae:FAES_3181"/>
<dbReference type="GO" id="GO:0009279">
    <property type="term" value="C:cell outer membrane"/>
    <property type="evidence" value="ECO:0007669"/>
    <property type="project" value="UniProtKB-SubCell"/>
</dbReference>
<evidence type="ECO:0000313" key="7">
    <source>
        <dbReference type="EMBL" id="CCH01190.1"/>
    </source>
</evidence>
<evidence type="ECO:0000256" key="3">
    <source>
        <dbReference type="ARBA" id="ARBA00023237"/>
    </source>
</evidence>
<dbReference type="PATRIC" id="fig|1166018.3.peg.4952"/>
<evidence type="ECO:0000256" key="4">
    <source>
        <dbReference type="PROSITE-ProRule" id="PRU00473"/>
    </source>
</evidence>
<dbReference type="InterPro" id="IPR036737">
    <property type="entry name" value="OmpA-like_sf"/>
</dbReference>
<proteinExistence type="predicted"/>
<dbReference type="eggNOG" id="COG2885">
    <property type="taxonomic scope" value="Bacteria"/>
</dbReference>
<dbReference type="Pfam" id="PF07676">
    <property type="entry name" value="PD40"/>
    <property type="match status" value="2"/>
</dbReference>
<keyword evidence="3" id="KW-0998">Cell outer membrane</keyword>
<feature type="chain" id="PRO_5003630392" evidence="5">
    <location>
        <begin position="22"/>
        <end position="680"/>
    </location>
</feature>
<dbReference type="PANTHER" id="PTHR30329:SF21">
    <property type="entry name" value="LIPOPROTEIN YIAD-RELATED"/>
    <property type="match status" value="1"/>
</dbReference>
<dbReference type="Pfam" id="PF00691">
    <property type="entry name" value="OmpA"/>
    <property type="match status" value="1"/>
</dbReference>
<dbReference type="SUPFAM" id="SSF82171">
    <property type="entry name" value="DPP6 N-terminal domain-like"/>
    <property type="match status" value="1"/>
</dbReference>